<keyword evidence="2" id="KW-1185">Reference proteome</keyword>
<sequence>MGNARKEHRNQTRICWFELNQIAKHPSRPFNLAIEGRLLLPAPFFSQKRAIIDERETHVGGVRLLTSYNTPKSSDFADYHSKFRPIFVRV</sequence>
<proteinExistence type="predicted"/>
<evidence type="ECO:0000313" key="1">
    <source>
        <dbReference type="EMBL" id="KAI3683490.1"/>
    </source>
</evidence>
<name>A0ACB8YDH9_9ASTR</name>
<reference evidence="2" key="1">
    <citation type="journal article" date="2022" name="Mol. Ecol. Resour.">
        <title>The genomes of chicory, endive, great burdock and yacon provide insights into Asteraceae palaeo-polyploidization history and plant inulin production.</title>
        <authorList>
            <person name="Fan W."/>
            <person name="Wang S."/>
            <person name="Wang H."/>
            <person name="Wang A."/>
            <person name="Jiang F."/>
            <person name="Liu H."/>
            <person name="Zhao H."/>
            <person name="Xu D."/>
            <person name="Zhang Y."/>
        </authorList>
    </citation>
    <scope>NUCLEOTIDE SEQUENCE [LARGE SCALE GENOMIC DNA]</scope>
    <source>
        <strain evidence="2">cv. Yunnan</strain>
    </source>
</reference>
<organism evidence="1 2">
    <name type="scientific">Smallanthus sonchifolius</name>
    <dbReference type="NCBI Taxonomy" id="185202"/>
    <lineage>
        <taxon>Eukaryota</taxon>
        <taxon>Viridiplantae</taxon>
        <taxon>Streptophyta</taxon>
        <taxon>Embryophyta</taxon>
        <taxon>Tracheophyta</taxon>
        <taxon>Spermatophyta</taxon>
        <taxon>Magnoliopsida</taxon>
        <taxon>eudicotyledons</taxon>
        <taxon>Gunneridae</taxon>
        <taxon>Pentapetalae</taxon>
        <taxon>asterids</taxon>
        <taxon>campanulids</taxon>
        <taxon>Asterales</taxon>
        <taxon>Asteraceae</taxon>
        <taxon>Asteroideae</taxon>
        <taxon>Heliantheae alliance</taxon>
        <taxon>Millerieae</taxon>
        <taxon>Smallanthus</taxon>
    </lineage>
</organism>
<reference evidence="1 2" key="2">
    <citation type="journal article" date="2022" name="Mol. Ecol. Resour.">
        <title>The genomes of chicory, endive, great burdock and yacon provide insights into Asteraceae paleo-polyploidization history and plant inulin production.</title>
        <authorList>
            <person name="Fan W."/>
            <person name="Wang S."/>
            <person name="Wang H."/>
            <person name="Wang A."/>
            <person name="Jiang F."/>
            <person name="Liu H."/>
            <person name="Zhao H."/>
            <person name="Xu D."/>
            <person name="Zhang Y."/>
        </authorList>
    </citation>
    <scope>NUCLEOTIDE SEQUENCE [LARGE SCALE GENOMIC DNA]</scope>
    <source>
        <strain evidence="2">cv. Yunnan</strain>
        <tissue evidence="1">Leaves</tissue>
    </source>
</reference>
<protein>
    <submittedName>
        <fullName evidence="1">Uncharacterized protein</fullName>
    </submittedName>
</protein>
<dbReference type="Proteomes" id="UP001056120">
    <property type="component" value="Linkage Group LG28"/>
</dbReference>
<comment type="caution">
    <text evidence="1">The sequence shown here is derived from an EMBL/GenBank/DDBJ whole genome shotgun (WGS) entry which is preliminary data.</text>
</comment>
<gene>
    <name evidence="1" type="ORF">L1987_83995</name>
</gene>
<evidence type="ECO:0000313" key="2">
    <source>
        <dbReference type="Proteomes" id="UP001056120"/>
    </source>
</evidence>
<accession>A0ACB8YDH9</accession>
<dbReference type="EMBL" id="CM042045">
    <property type="protein sequence ID" value="KAI3683490.1"/>
    <property type="molecule type" value="Genomic_DNA"/>
</dbReference>